<feature type="region of interest" description="Disordered" evidence="1">
    <location>
        <begin position="1"/>
        <end position="63"/>
    </location>
</feature>
<feature type="compositionally biased region" description="Basic and acidic residues" evidence="1">
    <location>
        <begin position="31"/>
        <end position="63"/>
    </location>
</feature>
<organism evidence="2 3">
    <name type="scientific">Habropoda laboriosa</name>
    <dbReference type="NCBI Taxonomy" id="597456"/>
    <lineage>
        <taxon>Eukaryota</taxon>
        <taxon>Metazoa</taxon>
        <taxon>Ecdysozoa</taxon>
        <taxon>Arthropoda</taxon>
        <taxon>Hexapoda</taxon>
        <taxon>Insecta</taxon>
        <taxon>Pterygota</taxon>
        <taxon>Neoptera</taxon>
        <taxon>Endopterygota</taxon>
        <taxon>Hymenoptera</taxon>
        <taxon>Apocrita</taxon>
        <taxon>Aculeata</taxon>
        <taxon>Apoidea</taxon>
        <taxon>Anthophila</taxon>
        <taxon>Apidae</taxon>
        <taxon>Habropoda</taxon>
    </lineage>
</organism>
<sequence length="63" mass="6986">MYIHTVLSGPAAATNQSDLSSHFPLGAHTTGDTKARTHEEGHVSTRRDGFQRTVRDMWPRASH</sequence>
<keyword evidence="3" id="KW-1185">Reference proteome</keyword>
<proteinExistence type="predicted"/>
<evidence type="ECO:0000313" key="2">
    <source>
        <dbReference type="EMBL" id="KOC66345.1"/>
    </source>
</evidence>
<dbReference type="AlphaFoldDB" id="A0A0L7R658"/>
<evidence type="ECO:0000256" key="1">
    <source>
        <dbReference type="SAM" id="MobiDB-lite"/>
    </source>
</evidence>
<name>A0A0L7R658_9HYME</name>
<protein>
    <submittedName>
        <fullName evidence="2">Uncharacterized protein</fullName>
    </submittedName>
</protein>
<evidence type="ECO:0000313" key="3">
    <source>
        <dbReference type="Proteomes" id="UP000053825"/>
    </source>
</evidence>
<accession>A0A0L7R658</accession>
<gene>
    <name evidence="2" type="ORF">WH47_07414</name>
</gene>
<reference evidence="2 3" key="1">
    <citation type="submission" date="2015-07" db="EMBL/GenBank/DDBJ databases">
        <title>The genome of Habropoda laboriosa.</title>
        <authorList>
            <person name="Pan H."/>
            <person name="Kapheim K."/>
        </authorList>
    </citation>
    <scope>NUCLEOTIDE SEQUENCE [LARGE SCALE GENOMIC DNA]</scope>
    <source>
        <strain evidence="2">0110345459</strain>
    </source>
</reference>
<dbReference type="Proteomes" id="UP000053825">
    <property type="component" value="Unassembled WGS sequence"/>
</dbReference>
<dbReference type="EMBL" id="KQ414648">
    <property type="protein sequence ID" value="KOC66345.1"/>
    <property type="molecule type" value="Genomic_DNA"/>
</dbReference>